<evidence type="ECO:0000313" key="2">
    <source>
        <dbReference type="EMBL" id="MBC5710202.1"/>
    </source>
</evidence>
<evidence type="ECO:0000259" key="1">
    <source>
        <dbReference type="Pfam" id="PF14287"/>
    </source>
</evidence>
<name>A0ABR7HAM6_9FIRM</name>
<proteinExistence type="predicted"/>
<dbReference type="RefSeq" id="WP_187023071.1">
    <property type="nucleotide sequence ID" value="NZ_JACOPB010000010.1"/>
</dbReference>
<organism evidence="2 3">
    <name type="scientific">Hungatella hominis</name>
    <dbReference type="NCBI Taxonomy" id="2763050"/>
    <lineage>
        <taxon>Bacteria</taxon>
        <taxon>Bacillati</taxon>
        <taxon>Bacillota</taxon>
        <taxon>Clostridia</taxon>
        <taxon>Lachnospirales</taxon>
        <taxon>Lachnospiraceae</taxon>
        <taxon>Hungatella</taxon>
    </lineage>
</organism>
<comment type="caution">
    <text evidence="2">The sequence shown here is derived from an EMBL/GenBank/DDBJ whole genome shotgun (WGS) entry which is preliminary data.</text>
</comment>
<feature type="domain" description="DUF4368" evidence="1">
    <location>
        <begin position="35"/>
        <end position="66"/>
    </location>
</feature>
<protein>
    <submittedName>
        <fullName evidence="2">DUF4368 domain-containing protein</fullName>
    </submittedName>
</protein>
<dbReference type="Proteomes" id="UP000634672">
    <property type="component" value="Unassembled WGS sequence"/>
</dbReference>
<keyword evidence="3" id="KW-1185">Reference proteome</keyword>
<dbReference type="InterPro" id="IPR025378">
    <property type="entry name" value="DUF4368"/>
</dbReference>
<accession>A0ABR7HAM6</accession>
<evidence type="ECO:0000313" key="3">
    <source>
        <dbReference type="Proteomes" id="UP000634672"/>
    </source>
</evidence>
<dbReference type="EMBL" id="JACOPB010000010">
    <property type="protein sequence ID" value="MBC5710202.1"/>
    <property type="molecule type" value="Genomic_DNA"/>
</dbReference>
<reference evidence="2 3" key="1">
    <citation type="submission" date="2020-08" db="EMBL/GenBank/DDBJ databases">
        <title>Genome public.</title>
        <authorList>
            <person name="Liu C."/>
            <person name="Sun Q."/>
        </authorList>
    </citation>
    <scope>NUCLEOTIDE SEQUENCE [LARGE SCALE GENOMIC DNA]</scope>
    <source>
        <strain evidence="2 3">NSJ-66</strain>
    </source>
</reference>
<gene>
    <name evidence="2" type="ORF">H8S75_19800</name>
</gene>
<dbReference type="Pfam" id="PF14287">
    <property type="entry name" value="DUF4368"/>
    <property type="match status" value="1"/>
</dbReference>
<sequence>MSEDYERQTNLIQTVLETLNREQAELDNGVDIENAFLVTFRKYQNITTLTRELLVELIDHIKVYENGNISVKFNFADEYRRVVEYIEANTHKAVG</sequence>